<organism evidence="4 5">
    <name type="scientific">Thiospirochaeta perfilievii</name>
    <dbReference type="NCBI Taxonomy" id="252967"/>
    <lineage>
        <taxon>Bacteria</taxon>
        <taxon>Pseudomonadati</taxon>
        <taxon>Spirochaetota</taxon>
        <taxon>Spirochaetia</taxon>
        <taxon>Spirochaetales</taxon>
        <taxon>Spirochaetaceae</taxon>
        <taxon>Thiospirochaeta</taxon>
    </lineage>
</organism>
<dbReference type="InterPro" id="IPR036271">
    <property type="entry name" value="Tet_transcr_reg_TetR-rel_C_sf"/>
</dbReference>
<dbReference type="EMBL" id="CP035807">
    <property type="protein sequence ID" value="QEN05494.1"/>
    <property type="molecule type" value="Genomic_DNA"/>
</dbReference>
<keyword evidence="5" id="KW-1185">Reference proteome</keyword>
<dbReference type="Proteomes" id="UP000323824">
    <property type="component" value="Chromosome"/>
</dbReference>
<evidence type="ECO:0000313" key="4">
    <source>
        <dbReference type="EMBL" id="QEN05494.1"/>
    </source>
</evidence>
<dbReference type="Gene3D" id="1.10.357.10">
    <property type="entry name" value="Tetracycline Repressor, domain 2"/>
    <property type="match status" value="1"/>
</dbReference>
<dbReference type="RefSeq" id="WP_149568732.1">
    <property type="nucleotide sequence ID" value="NZ_CP035807.1"/>
</dbReference>
<keyword evidence="1 2" id="KW-0238">DNA-binding</keyword>
<sequence length="198" mass="23016">MVNIKDKILESALKQFLMYGKSGAKTKAIADDAGVNKALIHYYYSSKEQLFICCVKDILERMQSTFHTVDVRTVEDYPKYLGAVIDSYTAFILKHDKQLMFLLWEYFNDKKLIVIIKEIMGSAHLDDFINKTNRAIEDGIIRSMDPLNLYLNLVSLILSSNLLLPITRSFLEQDSNEEIVEQRKEEIIRLLWRDIKGE</sequence>
<reference evidence="4 5" key="2">
    <citation type="submission" date="2019-09" db="EMBL/GenBank/DDBJ databases">
        <title>Complete Genome Sequence and Methylome Analysis of free living Spirochaetas.</title>
        <authorList>
            <person name="Leshcheva N."/>
            <person name="Mikheeva N."/>
        </authorList>
    </citation>
    <scope>NUCLEOTIDE SEQUENCE [LARGE SCALE GENOMIC DNA]</scope>
    <source>
        <strain evidence="4 5">P</strain>
    </source>
</reference>
<dbReference type="PANTHER" id="PTHR30328">
    <property type="entry name" value="TRANSCRIPTIONAL REPRESSOR"/>
    <property type="match status" value="1"/>
</dbReference>
<feature type="DNA-binding region" description="H-T-H motif" evidence="2">
    <location>
        <begin position="25"/>
        <end position="44"/>
    </location>
</feature>
<evidence type="ECO:0000259" key="3">
    <source>
        <dbReference type="PROSITE" id="PS50977"/>
    </source>
</evidence>
<protein>
    <submittedName>
        <fullName evidence="4">TetR/AcrR family transcriptional regulator</fullName>
    </submittedName>
</protein>
<dbReference type="InterPro" id="IPR050109">
    <property type="entry name" value="HTH-type_TetR-like_transc_reg"/>
</dbReference>
<evidence type="ECO:0000256" key="1">
    <source>
        <dbReference type="ARBA" id="ARBA00023125"/>
    </source>
</evidence>
<dbReference type="SUPFAM" id="SSF48498">
    <property type="entry name" value="Tetracyclin repressor-like, C-terminal domain"/>
    <property type="match status" value="1"/>
</dbReference>
<feature type="domain" description="HTH tetR-type" evidence="3">
    <location>
        <begin position="2"/>
        <end position="62"/>
    </location>
</feature>
<dbReference type="Pfam" id="PF00440">
    <property type="entry name" value="TetR_N"/>
    <property type="match status" value="1"/>
</dbReference>
<dbReference type="PROSITE" id="PS50977">
    <property type="entry name" value="HTH_TETR_2"/>
    <property type="match status" value="1"/>
</dbReference>
<accession>A0A5C1QFX3</accession>
<proteinExistence type="predicted"/>
<evidence type="ECO:0000313" key="5">
    <source>
        <dbReference type="Proteomes" id="UP000323824"/>
    </source>
</evidence>
<dbReference type="SUPFAM" id="SSF46689">
    <property type="entry name" value="Homeodomain-like"/>
    <property type="match status" value="1"/>
</dbReference>
<dbReference type="KEGG" id="sper:EW093_12470"/>
<dbReference type="PRINTS" id="PR00455">
    <property type="entry name" value="HTHTETR"/>
</dbReference>
<gene>
    <name evidence="4" type="ORF">EW093_12470</name>
</gene>
<dbReference type="InterPro" id="IPR001647">
    <property type="entry name" value="HTH_TetR"/>
</dbReference>
<reference evidence="4 5" key="1">
    <citation type="submission" date="2019-02" db="EMBL/GenBank/DDBJ databases">
        <authorList>
            <person name="Fomenkov A."/>
            <person name="Dubinina G."/>
            <person name="Grabovich M."/>
            <person name="Vincze T."/>
            <person name="Roberts R.J."/>
        </authorList>
    </citation>
    <scope>NUCLEOTIDE SEQUENCE [LARGE SCALE GENOMIC DNA]</scope>
    <source>
        <strain evidence="4 5">P</strain>
    </source>
</reference>
<name>A0A5C1QFX3_9SPIO</name>
<evidence type="ECO:0000256" key="2">
    <source>
        <dbReference type="PROSITE-ProRule" id="PRU00335"/>
    </source>
</evidence>
<dbReference type="AlphaFoldDB" id="A0A5C1QFX3"/>
<dbReference type="GO" id="GO:0003677">
    <property type="term" value="F:DNA binding"/>
    <property type="evidence" value="ECO:0007669"/>
    <property type="project" value="UniProtKB-UniRule"/>
</dbReference>
<dbReference type="OrthoDB" id="9780939at2"/>
<dbReference type="InterPro" id="IPR009057">
    <property type="entry name" value="Homeodomain-like_sf"/>
</dbReference>
<dbReference type="PANTHER" id="PTHR30328:SF54">
    <property type="entry name" value="HTH-TYPE TRANSCRIPTIONAL REPRESSOR SCO4008"/>
    <property type="match status" value="1"/>
</dbReference>